<organism evidence="1 2">
    <name type="scientific">Dichanthelium oligosanthes</name>
    <dbReference type="NCBI Taxonomy" id="888268"/>
    <lineage>
        <taxon>Eukaryota</taxon>
        <taxon>Viridiplantae</taxon>
        <taxon>Streptophyta</taxon>
        <taxon>Embryophyta</taxon>
        <taxon>Tracheophyta</taxon>
        <taxon>Spermatophyta</taxon>
        <taxon>Magnoliopsida</taxon>
        <taxon>Liliopsida</taxon>
        <taxon>Poales</taxon>
        <taxon>Poaceae</taxon>
        <taxon>PACMAD clade</taxon>
        <taxon>Panicoideae</taxon>
        <taxon>Panicodae</taxon>
        <taxon>Paniceae</taxon>
        <taxon>Dichantheliinae</taxon>
        <taxon>Dichanthelium</taxon>
    </lineage>
</organism>
<evidence type="ECO:0000313" key="2">
    <source>
        <dbReference type="Proteomes" id="UP000095767"/>
    </source>
</evidence>
<accession>A0A1E5VSM6</accession>
<proteinExistence type="predicted"/>
<dbReference type="OrthoDB" id="1186399at2759"/>
<protein>
    <submittedName>
        <fullName evidence="1">Uncharacterized protein</fullName>
    </submittedName>
</protein>
<name>A0A1E5VSM6_9POAL</name>
<dbReference type="Proteomes" id="UP000095767">
    <property type="component" value="Unassembled WGS sequence"/>
</dbReference>
<comment type="caution">
    <text evidence="1">The sequence shown here is derived from an EMBL/GenBank/DDBJ whole genome shotgun (WGS) entry which is preliminary data.</text>
</comment>
<reference evidence="1 2" key="1">
    <citation type="submission" date="2016-09" db="EMBL/GenBank/DDBJ databases">
        <title>The draft genome of Dichanthelium oligosanthes: A C3 panicoid grass species.</title>
        <authorList>
            <person name="Studer A.J."/>
            <person name="Schnable J.C."/>
            <person name="Brutnell T.P."/>
        </authorList>
    </citation>
    <scope>NUCLEOTIDE SEQUENCE [LARGE SCALE GENOMIC DNA]</scope>
    <source>
        <strain evidence="2">cv. Kellogg 1175</strain>
        <tissue evidence="1">Leaf</tissue>
    </source>
</reference>
<keyword evidence="2" id="KW-1185">Reference proteome</keyword>
<dbReference type="STRING" id="888268.A0A1E5VSM6"/>
<evidence type="ECO:0000313" key="1">
    <source>
        <dbReference type="EMBL" id="OEL28120.1"/>
    </source>
</evidence>
<sequence>RSCFSGCNLLAEAVCKEEVPLDWERLPWNDCARHVFDAMPFRSTVSWNAMIAGTLCACAEKYATIECKQLHTIAIKLALDSNSFVGTAVLDGLCKMVFMKMHCVYSKVHKGKEYN</sequence>
<feature type="non-terminal residue" evidence="1">
    <location>
        <position position="1"/>
    </location>
</feature>
<gene>
    <name evidence="1" type="ORF">BAE44_0010862</name>
</gene>
<dbReference type="AlphaFoldDB" id="A0A1E5VSM6"/>
<dbReference type="EMBL" id="LWDX02030819">
    <property type="protein sequence ID" value="OEL28120.1"/>
    <property type="molecule type" value="Genomic_DNA"/>
</dbReference>